<dbReference type="Pfam" id="PF02631">
    <property type="entry name" value="RecX_HTH2"/>
    <property type="match status" value="1"/>
</dbReference>
<dbReference type="Gene3D" id="1.10.10.10">
    <property type="entry name" value="Winged helix-like DNA-binding domain superfamily/Winged helix DNA-binding domain"/>
    <property type="match status" value="3"/>
</dbReference>
<dbReference type="HAMAP" id="MF_01114">
    <property type="entry name" value="RecX"/>
    <property type="match status" value="1"/>
</dbReference>
<dbReference type="Pfam" id="PF21982">
    <property type="entry name" value="RecX_HTH1"/>
    <property type="match status" value="1"/>
</dbReference>
<dbReference type="InterPro" id="IPR053926">
    <property type="entry name" value="RecX_HTH_1st"/>
</dbReference>
<dbReference type="PANTHER" id="PTHR33602">
    <property type="entry name" value="REGULATORY PROTEIN RECX FAMILY PROTEIN"/>
    <property type="match status" value="1"/>
</dbReference>
<evidence type="ECO:0000256" key="3">
    <source>
        <dbReference type="ARBA" id="ARBA00018111"/>
    </source>
</evidence>
<dbReference type="AlphaFoldDB" id="A0A1P8K2Q0"/>
<dbReference type="NCBIfam" id="NF001055">
    <property type="entry name" value="PRK00117.2-5"/>
    <property type="match status" value="1"/>
</dbReference>
<evidence type="ECO:0000313" key="9">
    <source>
        <dbReference type="EMBL" id="APW40295.1"/>
    </source>
</evidence>
<dbReference type="Proteomes" id="UP000186609">
    <property type="component" value="Chromosome"/>
</dbReference>
<keyword evidence="10" id="KW-1185">Reference proteome</keyword>
<name>A0A1P8K2Q0_9BURK</name>
<feature type="domain" description="RecX first three-helical" evidence="8">
    <location>
        <begin position="12"/>
        <end position="49"/>
    </location>
</feature>
<dbReference type="Pfam" id="PF21981">
    <property type="entry name" value="RecX_HTH3"/>
    <property type="match status" value="1"/>
</dbReference>
<dbReference type="InterPro" id="IPR036388">
    <property type="entry name" value="WH-like_DNA-bd_sf"/>
</dbReference>
<dbReference type="KEGG" id="rhy:RD110_26400"/>
<accession>A0A1P8K2Q0</accession>
<comment type="function">
    <text evidence="5">Modulates RecA activity.</text>
</comment>
<evidence type="ECO:0000259" key="8">
    <source>
        <dbReference type="Pfam" id="PF21982"/>
    </source>
</evidence>
<comment type="similarity">
    <text evidence="2 5">Belongs to the RecX family.</text>
</comment>
<evidence type="ECO:0000259" key="6">
    <source>
        <dbReference type="Pfam" id="PF02631"/>
    </source>
</evidence>
<evidence type="ECO:0000256" key="5">
    <source>
        <dbReference type="HAMAP-Rule" id="MF_01114"/>
    </source>
</evidence>
<sequence length="151" mass="17209">MAFDPRQPSLKGRALRYLAGREHSRAELERKLVKFEEEPGELQRVLDELQAKDFISEARVVESVLHQRAPRMGAARVRQELQHKGVAPEVISEAVDSLRDTEFARASEVWRRRFGALPQDPKEHARQARFLMARGFSGAVVGKLLRAPQDD</sequence>
<evidence type="ECO:0000313" key="10">
    <source>
        <dbReference type="Proteomes" id="UP000186609"/>
    </source>
</evidence>
<dbReference type="RefSeq" id="WP_076203917.1">
    <property type="nucleotide sequence ID" value="NZ_CP019236.1"/>
</dbReference>
<feature type="domain" description="RecX second three-helical" evidence="6">
    <location>
        <begin position="56"/>
        <end position="94"/>
    </location>
</feature>
<dbReference type="InterPro" id="IPR053925">
    <property type="entry name" value="RecX_HTH_3rd"/>
</dbReference>
<evidence type="ECO:0000256" key="2">
    <source>
        <dbReference type="ARBA" id="ARBA00009695"/>
    </source>
</evidence>
<reference evidence="9 10" key="1">
    <citation type="submission" date="2017-01" db="EMBL/GenBank/DDBJ databases">
        <authorList>
            <person name="Mah S.A."/>
            <person name="Swanson W.J."/>
            <person name="Moy G.W."/>
            <person name="Vacquier V.D."/>
        </authorList>
    </citation>
    <scope>NUCLEOTIDE SEQUENCE [LARGE SCALE GENOMIC DNA]</scope>
    <source>
        <strain evidence="9 10">DCY110</strain>
    </source>
</reference>
<evidence type="ECO:0000256" key="4">
    <source>
        <dbReference type="ARBA" id="ARBA00022490"/>
    </source>
</evidence>
<organism evidence="9 10">
    <name type="scientific">Rhodoferax koreensis</name>
    <dbReference type="NCBI Taxonomy" id="1842727"/>
    <lineage>
        <taxon>Bacteria</taxon>
        <taxon>Pseudomonadati</taxon>
        <taxon>Pseudomonadota</taxon>
        <taxon>Betaproteobacteria</taxon>
        <taxon>Burkholderiales</taxon>
        <taxon>Comamonadaceae</taxon>
        <taxon>Rhodoferax</taxon>
    </lineage>
</organism>
<evidence type="ECO:0000256" key="1">
    <source>
        <dbReference type="ARBA" id="ARBA00004496"/>
    </source>
</evidence>
<dbReference type="InterPro" id="IPR003783">
    <property type="entry name" value="Regulatory_RecX"/>
</dbReference>
<keyword evidence="4 5" id="KW-0963">Cytoplasm</keyword>
<dbReference type="GO" id="GO:0005737">
    <property type="term" value="C:cytoplasm"/>
    <property type="evidence" value="ECO:0007669"/>
    <property type="project" value="UniProtKB-SubCell"/>
</dbReference>
<feature type="domain" description="RecX third three-helical" evidence="7">
    <location>
        <begin position="100"/>
        <end position="142"/>
    </location>
</feature>
<dbReference type="OrthoDB" id="5295441at2"/>
<dbReference type="STRING" id="1842727.RD110_26400"/>
<protein>
    <recommendedName>
        <fullName evidence="3 5">Regulatory protein RecX</fullName>
    </recommendedName>
</protein>
<dbReference type="EMBL" id="CP019236">
    <property type="protein sequence ID" value="APW40295.1"/>
    <property type="molecule type" value="Genomic_DNA"/>
</dbReference>
<dbReference type="PANTHER" id="PTHR33602:SF1">
    <property type="entry name" value="REGULATORY PROTEIN RECX FAMILY PROTEIN"/>
    <property type="match status" value="1"/>
</dbReference>
<gene>
    <name evidence="5" type="primary">recX</name>
    <name evidence="9" type="ORF">RD110_26400</name>
</gene>
<dbReference type="InterPro" id="IPR053924">
    <property type="entry name" value="RecX_HTH_2nd"/>
</dbReference>
<dbReference type="GO" id="GO:0006282">
    <property type="term" value="P:regulation of DNA repair"/>
    <property type="evidence" value="ECO:0007669"/>
    <property type="project" value="UniProtKB-UniRule"/>
</dbReference>
<comment type="subcellular location">
    <subcellularLocation>
        <location evidence="1 5">Cytoplasm</location>
    </subcellularLocation>
</comment>
<evidence type="ECO:0000259" key="7">
    <source>
        <dbReference type="Pfam" id="PF21981"/>
    </source>
</evidence>
<proteinExistence type="inferred from homology"/>